<dbReference type="Pfam" id="PF13377">
    <property type="entry name" value="Peripla_BP_3"/>
    <property type="match status" value="1"/>
</dbReference>
<reference evidence="6 9" key="1">
    <citation type="submission" date="2016-08" db="EMBL/GenBank/DDBJ databases">
        <title>Candidatus Dactylopiibacterium carminicum genome sequence.</title>
        <authorList>
            <person name="Ramirez-Puebla S.T."/>
            <person name="Ormeno-Orrillo E."/>
            <person name="Vera-Ponce De Leon A."/>
            <person name="Luis L."/>
            <person name="Sanchez-Flores A."/>
            <person name="Monica R."/>
            <person name="Martinez-Romero E."/>
        </authorList>
    </citation>
    <scope>NUCLEOTIDE SEQUENCE [LARGE SCALE GENOMIC DNA]</scope>
    <source>
        <strain evidence="6">END1</strain>
    </source>
</reference>
<feature type="domain" description="HTH cro/C1-type" evidence="5">
    <location>
        <begin position="8"/>
        <end position="51"/>
    </location>
</feature>
<gene>
    <name evidence="6" type="ORF">BGI27_06490</name>
    <name evidence="7" type="ORF">CGU29_06930</name>
</gene>
<dbReference type="AlphaFoldDB" id="A0A272EU96"/>
<dbReference type="RefSeq" id="WP_095524096.1">
    <property type="nucleotide sequence ID" value="NZ_MDUX01000015.1"/>
</dbReference>
<dbReference type="PROSITE" id="PS50943">
    <property type="entry name" value="HTH_CROC1"/>
    <property type="match status" value="1"/>
</dbReference>
<feature type="domain" description="HTH lacI-type" evidence="4">
    <location>
        <begin position="7"/>
        <end position="61"/>
    </location>
</feature>
<dbReference type="Pfam" id="PF00356">
    <property type="entry name" value="LacI"/>
    <property type="match status" value="1"/>
</dbReference>
<dbReference type="SMART" id="SM00354">
    <property type="entry name" value="HTH_LACI"/>
    <property type="match status" value="1"/>
</dbReference>
<dbReference type="Proteomes" id="UP000216107">
    <property type="component" value="Unassembled WGS sequence"/>
</dbReference>
<evidence type="ECO:0000256" key="1">
    <source>
        <dbReference type="ARBA" id="ARBA00023015"/>
    </source>
</evidence>
<dbReference type="Gene3D" id="1.10.260.40">
    <property type="entry name" value="lambda repressor-like DNA-binding domains"/>
    <property type="match status" value="1"/>
</dbReference>
<dbReference type="Proteomes" id="UP000623509">
    <property type="component" value="Unassembled WGS sequence"/>
</dbReference>
<evidence type="ECO:0000256" key="2">
    <source>
        <dbReference type="ARBA" id="ARBA00023125"/>
    </source>
</evidence>
<dbReference type="PROSITE" id="PS00356">
    <property type="entry name" value="HTH_LACI_1"/>
    <property type="match status" value="1"/>
</dbReference>
<evidence type="ECO:0000259" key="4">
    <source>
        <dbReference type="PROSITE" id="PS50932"/>
    </source>
</evidence>
<keyword evidence="2" id="KW-0238">DNA-binding</keyword>
<dbReference type="Gene3D" id="3.40.50.2300">
    <property type="match status" value="2"/>
</dbReference>
<sequence>MPAKRPPTIRDVAAAAGVSTATVSKYLNGLQRFTPEVEKRLAEAIASLGYRLNPQARSMVTGQTRAVGLAVQDVRNPHFANIIKGANRVALAQDYNLLVVDVQERAASERQLLEALSGRVDGLVVSSRLPDESLAWLGELGKPVVFFGRRDAAGIRCVRTDGHRAAYMLGRHLLETGRRRIAYLGFPQARWDGERLAGLAEALQEAGLSPITHAVEWPTMEGGQREASALLLRNERPDAVVAYNDLVAIGLMHEAQTLGIRVPEDVAIAGFDDIPVAAFMHPPLSSVNMRSEEQGEAAMNLLLEAVRDKSGIERDVLLEPRLVPRASTARVG</sequence>
<dbReference type="InterPro" id="IPR000843">
    <property type="entry name" value="HTH_LacI"/>
</dbReference>
<dbReference type="InterPro" id="IPR010982">
    <property type="entry name" value="Lambda_DNA-bd_dom_sf"/>
</dbReference>
<dbReference type="OrthoDB" id="9805642at2"/>
<evidence type="ECO:0000313" key="7">
    <source>
        <dbReference type="EMBL" id="PAS93663.1"/>
    </source>
</evidence>
<evidence type="ECO:0000259" key="5">
    <source>
        <dbReference type="PROSITE" id="PS50943"/>
    </source>
</evidence>
<accession>A0A272EU96</accession>
<dbReference type="GO" id="GO:0000976">
    <property type="term" value="F:transcription cis-regulatory region binding"/>
    <property type="evidence" value="ECO:0007669"/>
    <property type="project" value="TreeGrafter"/>
</dbReference>
<evidence type="ECO:0000313" key="9">
    <source>
        <dbReference type="Proteomes" id="UP000623509"/>
    </source>
</evidence>
<evidence type="ECO:0000256" key="3">
    <source>
        <dbReference type="ARBA" id="ARBA00023163"/>
    </source>
</evidence>
<dbReference type="EMBL" id="MDUX01000015">
    <property type="protein sequence ID" value="KAF7599727.1"/>
    <property type="molecule type" value="Genomic_DNA"/>
</dbReference>
<dbReference type="PRINTS" id="PR00036">
    <property type="entry name" value="HTHLACI"/>
</dbReference>
<dbReference type="SUPFAM" id="SSF47413">
    <property type="entry name" value="lambda repressor-like DNA-binding domains"/>
    <property type="match status" value="1"/>
</dbReference>
<dbReference type="InterPro" id="IPR028082">
    <property type="entry name" value="Peripla_BP_I"/>
</dbReference>
<evidence type="ECO:0000313" key="8">
    <source>
        <dbReference type="Proteomes" id="UP000216107"/>
    </source>
</evidence>
<name>A0A272EU96_9RHOO</name>
<keyword evidence="9" id="KW-1185">Reference proteome</keyword>
<dbReference type="InterPro" id="IPR046335">
    <property type="entry name" value="LacI/GalR-like_sensor"/>
</dbReference>
<dbReference type="EMBL" id="NMRN01000014">
    <property type="protein sequence ID" value="PAS93663.1"/>
    <property type="molecule type" value="Genomic_DNA"/>
</dbReference>
<keyword evidence="1" id="KW-0805">Transcription regulation</keyword>
<organism evidence="7 8">
    <name type="scientific">Candidatus Dactylopiibacterium carminicum</name>
    <dbReference type="NCBI Taxonomy" id="857335"/>
    <lineage>
        <taxon>Bacteria</taxon>
        <taxon>Pseudomonadati</taxon>
        <taxon>Pseudomonadota</taxon>
        <taxon>Betaproteobacteria</taxon>
        <taxon>Rhodocyclales</taxon>
        <taxon>Rhodocyclaceae</taxon>
        <taxon>Candidatus Dactylopiibacterium</taxon>
    </lineage>
</organism>
<protein>
    <submittedName>
        <fullName evidence="7">LacI family transcriptional regulator</fullName>
    </submittedName>
</protein>
<dbReference type="PANTHER" id="PTHR30146:SF109">
    <property type="entry name" value="HTH-TYPE TRANSCRIPTIONAL REGULATOR GALS"/>
    <property type="match status" value="1"/>
</dbReference>
<dbReference type="SUPFAM" id="SSF53822">
    <property type="entry name" value="Periplasmic binding protein-like I"/>
    <property type="match status" value="1"/>
</dbReference>
<evidence type="ECO:0000313" key="6">
    <source>
        <dbReference type="EMBL" id="KAF7599727.1"/>
    </source>
</evidence>
<dbReference type="PROSITE" id="PS50932">
    <property type="entry name" value="HTH_LACI_2"/>
    <property type="match status" value="1"/>
</dbReference>
<proteinExistence type="predicted"/>
<comment type="caution">
    <text evidence="7">The sequence shown here is derived from an EMBL/GenBank/DDBJ whole genome shotgun (WGS) entry which is preliminary data.</text>
</comment>
<dbReference type="GO" id="GO:0003700">
    <property type="term" value="F:DNA-binding transcription factor activity"/>
    <property type="evidence" value="ECO:0007669"/>
    <property type="project" value="TreeGrafter"/>
</dbReference>
<dbReference type="PANTHER" id="PTHR30146">
    <property type="entry name" value="LACI-RELATED TRANSCRIPTIONAL REPRESSOR"/>
    <property type="match status" value="1"/>
</dbReference>
<dbReference type="InterPro" id="IPR001387">
    <property type="entry name" value="Cro/C1-type_HTH"/>
</dbReference>
<reference evidence="7 8" key="2">
    <citation type="submission" date="2017-07" db="EMBL/GenBank/DDBJ databases">
        <title>Candidatus Dactylopiibacterium carminicum, a nitrogen-fixing symbiont of the cochineal insect Dactylopius coccus and Dactylopius opuntiae (Hemiptera: Coccoidea: Dactylopiidae).</title>
        <authorList>
            <person name="Vera A."/>
        </authorList>
    </citation>
    <scope>NUCLEOTIDE SEQUENCE [LARGE SCALE GENOMIC DNA]</scope>
    <source>
        <strain evidence="7 8">NFDCM</strain>
    </source>
</reference>
<keyword evidence="3" id="KW-0804">Transcription</keyword>
<dbReference type="CDD" id="cd01392">
    <property type="entry name" value="HTH_LacI"/>
    <property type="match status" value="1"/>
</dbReference>
<dbReference type="CDD" id="cd06267">
    <property type="entry name" value="PBP1_LacI_sugar_binding-like"/>
    <property type="match status" value="1"/>
</dbReference>